<dbReference type="Proteomes" id="UP000474758">
    <property type="component" value="Unassembled WGS sequence"/>
</dbReference>
<dbReference type="EMBL" id="JAALFE010000004">
    <property type="protein sequence ID" value="NGQ90518.1"/>
    <property type="molecule type" value="Genomic_DNA"/>
</dbReference>
<dbReference type="InterPro" id="IPR008256">
    <property type="entry name" value="Peptidase_S1B"/>
</dbReference>
<feature type="domain" description="Peptidase S1" evidence="7">
    <location>
        <begin position="34"/>
        <end position="263"/>
    </location>
</feature>
<evidence type="ECO:0000256" key="3">
    <source>
        <dbReference type="ARBA" id="ARBA00022729"/>
    </source>
</evidence>
<dbReference type="InterPro" id="IPR050966">
    <property type="entry name" value="Glutamyl_endopeptidase"/>
</dbReference>
<dbReference type="PROSITE" id="PS50240">
    <property type="entry name" value="TRYPSIN_DOM"/>
    <property type="match status" value="1"/>
</dbReference>
<dbReference type="InterPro" id="IPR018114">
    <property type="entry name" value="TRYPSIN_HIS"/>
</dbReference>
<organism evidence="8 9">
    <name type="scientific">Paragemmobacter kunshanensis</name>
    <dbReference type="NCBI Taxonomy" id="2583234"/>
    <lineage>
        <taxon>Bacteria</taxon>
        <taxon>Pseudomonadati</taxon>
        <taxon>Pseudomonadota</taxon>
        <taxon>Alphaproteobacteria</taxon>
        <taxon>Rhodobacterales</taxon>
        <taxon>Paracoccaceae</taxon>
        <taxon>Paragemmobacter</taxon>
    </lineage>
</organism>
<proteinExistence type="inferred from homology"/>
<evidence type="ECO:0000256" key="5">
    <source>
        <dbReference type="ARBA" id="ARBA00022825"/>
    </source>
</evidence>
<keyword evidence="3 6" id="KW-0732">Signal</keyword>
<dbReference type="PANTHER" id="PTHR15462:SF8">
    <property type="entry name" value="SERINE PROTEASE"/>
    <property type="match status" value="1"/>
</dbReference>
<dbReference type="SUPFAM" id="SSF50494">
    <property type="entry name" value="Trypsin-like serine proteases"/>
    <property type="match status" value="1"/>
</dbReference>
<reference evidence="8 9" key="1">
    <citation type="submission" date="2020-02" db="EMBL/GenBank/DDBJ databases">
        <title>Rhodobacter translucens sp. nov., a novel bacterium isolated from activated sludge.</title>
        <authorList>
            <person name="Liu J."/>
        </authorList>
    </citation>
    <scope>NUCLEOTIDE SEQUENCE [LARGE SCALE GENOMIC DNA]</scope>
    <source>
        <strain evidence="8 9">HX-7-19</strain>
    </source>
</reference>
<dbReference type="Pfam" id="PF13365">
    <property type="entry name" value="Trypsin_2"/>
    <property type="match status" value="1"/>
</dbReference>
<sequence length="263" mass="27519">MRLVAILFLLMLSPAHAEGPTIRSLQTGDDGKGWQAVGRIELGERGFCTGALIAEDLVLTAAHCLFDKVTGARIGEGELRFLAGWRNGRAEAYRAVAQALVHPGYQFDVAEELGNVGVDVALLRLDQPIRLPQVTPFATDPAPMMGEEVGIVSYAMDRSEAPSLQEVCEIMAQRSNLMVLSCAVEFGASGAPVFAMRDGEVRIVSVISAKAQVQGEAVSLAVPLSEPLAVLKAELAAGAPRAATGARVLSGGGGGAKFLKVAP</sequence>
<evidence type="ECO:0000313" key="8">
    <source>
        <dbReference type="EMBL" id="NGQ90518.1"/>
    </source>
</evidence>
<evidence type="ECO:0000313" key="9">
    <source>
        <dbReference type="Proteomes" id="UP000474758"/>
    </source>
</evidence>
<keyword evidence="4 6" id="KW-0378">Hydrolase</keyword>
<dbReference type="GO" id="GO:0004252">
    <property type="term" value="F:serine-type endopeptidase activity"/>
    <property type="evidence" value="ECO:0007669"/>
    <property type="project" value="InterPro"/>
</dbReference>
<dbReference type="InterPro" id="IPR009003">
    <property type="entry name" value="Peptidase_S1_PA"/>
</dbReference>
<dbReference type="PROSITE" id="PS00134">
    <property type="entry name" value="TRYPSIN_HIS"/>
    <property type="match status" value="1"/>
</dbReference>
<dbReference type="PRINTS" id="PR00839">
    <property type="entry name" value="V8PROTEASE"/>
</dbReference>
<evidence type="ECO:0000256" key="6">
    <source>
        <dbReference type="RuleBase" id="RU004296"/>
    </source>
</evidence>
<gene>
    <name evidence="8" type="ORF">G5V65_06380</name>
</gene>
<evidence type="ECO:0000256" key="4">
    <source>
        <dbReference type="ARBA" id="ARBA00022801"/>
    </source>
</evidence>
<keyword evidence="9" id="KW-1185">Reference proteome</keyword>
<dbReference type="PANTHER" id="PTHR15462">
    <property type="entry name" value="SERINE PROTEASE"/>
    <property type="match status" value="1"/>
</dbReference>
<accession>A0A6M1TQN2</accession>
<comment type="caution">
    <text evidence="8">The sequence shown here is derived from an EMBL/GenBank/DDBJ whole genome shotgun (WGS) entry which is preliminary data.</text>
</comment>
<dbReference type="Gene3D" id="2.40.10.10">
    <property type="entry name" value="Trypsin-like serine proteases"/>
    <property type="match status" value="2"/>
</dbReference>
<feature type="chain" id="PRO_5027157053" description="Serine protease" evidence="6">
    <location>
        <begin position="18"/>
        <end position="263"/>
    </location>
</feature>
<evidence type="ECO:0000259" key="7">
    <source>
        <dbReference type="PROSITE" id="PS50240"/>
    </source>
</evidence>
<evidence type="ECO:0000256" key="2">
    <source>
        <dbReference type="ARBA" id="ARBA00022670"/>
    </source>
</evidence>
<dbReference type="GO" id="GO:0006508">
    <property type="term" value="P:proteolysis"/>
    <property type="evidence" value="ECO:0007669"/>
    <property type="project" value="UniProtKB-KW"/>
</dbReference>
<dbReference type="AlphaFoldDB" id="A0A6M1TQN2"/>
<feature type="signal peptide" evidence="6">
    <location>
        <begin position="1"/>
        <end position="17"/>
    </location>
</feature>
<dbReference type="RefSeq" id="WP_165048034.1">
    <property type="nucleotide sequence ID" value="NZ_JAALFE010000004.1"/>
</dbReference>
<name>A0A6M1TQN2_9RHOB</name>
<protein>
    <recommendedName>
        <fullName evidence="6">Serine protease</fullName>
        <ecNumber evidence="6">3.4.21.-</ecNumber>
    </recommendedName>
</protein>
<dbReference type="InterPro" id="IPR001254">
    <property type="entry name" value="Trypsin_dom"/>
</dbReference>
<keyword evidence="2 6" id="KW-0645">Protease</keyword>
<comment type="similarity">
    <text evidence="1 6">Belongs to the peptidase S1B family.</text>
</comment>
<evidence type="ECO:0000256" key="1">
    <source>
        <dbReference type="ARBA" id="ARBA00008764"/>
    </source>
</evidence>
<keyword evidence="5 6" id="KW-0720">Serine protease</keyword>
<dbReference type="EC" id="3.4.21.-" evidence="6"/>
<dbReference type="InterPro" id="IPR043504">
    <property type="entry name" value="Peptidase_S1_PA_chymotrypsin"/>
</dbReference>